<reference evidence="6" key="1">
    <citation type="submission" date="2016-06" db="UniProtKB">
        <authorList>
            <consortium name="WormBaseParasite"/>
        </authorList>
    </citation>
    <scope>IDENTIFICATION</scope>
</reference>
<proteinExistence type="inferred from homology"/>
<gene>
    <name evidence="4" type="ORF">GPUH_LOCUS12669</name>
</gene>
<evidence type="ECO:0000313" key="4">
    <source>
        <dbReference type="EMBL" id="VDN20852.1"/>
    </source>
</evidence>
<dbReference type="Gene3D" id="3.40.640.10">
    <property type="entry name" value="Type I PLP-dependent aspartate aminotransferase-like (Major domain)"/>
    <property type="match status" value="1"/>
</dbReference>
<dbReference type="WBParaSite" id="GPUH_0001268301-mRNA-1">
    <property type="protein sequence ID" value="GPUH_0001268301-mRNA-1"/>
    <property type="gene ID" value="GPUH_0001268301"/>
</dbReference>
<dbReference type="InterPro" id="IPR000192">
    <property type="entry name" value="Aminotrans_V_dom"/>
</dbReference>
<organism evidence="6">
    <name type="scientific">Gongylonema pulchrum</name>
    <dbReference type="NCBI Taxonomy" id="637853"/>
    <lineage>
        <taxon>Eukaryota</taxon>
        <taxon>Metazoa</taxon>
        <taxon>Ecdysozoa</taxon>
        <taxon>Nematoda</taxon>
        <taxon>Chromadorea</taxon>
        <taxon>Rhabditida</taxon>
        <taxon>Spirurina</taxon>
        <taxon>Spiruromorpha</taxon>
        <taxon>Spiruroidea</taxon>
        <taxon>Gongylonematidae</taxon>
        <taxon>Gongylonema</taxon>
    </lineage>
</organism>
<evidence type="ECO:0000313" key="6">
    <source>
        <dbReference type="WBParaSite" id="GPUH_0001268301-mRNA-1"/>
    </source>
</evidence>
<evidence type="ECO:0000313" key="5">
    <source>
        <dbReference type="Proteomes" id="UP000271098"/>
    </source>
</evidence>
<keyword evidence="5" id="KW-1185">Reference proteome</keyword>
<dbReference type="EMBL" id="UYRT01079506">
    <property type="protein sequence ID" value="VDN20852.1"/>
    <property type="molecule type" value="Genomic_DNA"/>
</dbReference>
<dbReference type="OrthoDB" id="10250117at2759"/>
<protein>
    <submittedName>
        <fullName evidence="6">Cysteine desulfurase, mitochondrial</fullName>
    </submittedName>
</protein>
<dbReference type="PANTHER" id="PTHR11601">
    <property type="entry name" value="CYSTEINE DESULFURYLASE FAMILY MEMBER"/>
    <property type="match status" value="1"/>
</dbReference>
<dbReference type="InterPro" id="IPR015421">
    <property type="entry name" value="PyrdxlP-dep_Trfase_major"/>
</dbReference>
<reference evidence="4 5" key="2">
    <citation type="submission" date="2018-11" db="EMBL/GenBank/DDBJ databases">
        <authorList>
            <consortium name="Pathogen Informatics"/>
        </authorList>
    </citation>
    <scope>NUCLEOTIDE SEQUENCE [LARGE SCALE GENOMIC DNA]</scope>
</reference>
<comment type="cofactor">
    <cofactor evidence="1">
        <name>pyridoxal 5'-phosphate</name>
        <dbReference type="ChEBI" id="CHEBI:597326"/>
    </cofactor>
</comment>
<sequence length="188" mass="20743">MVESIRGSSKILLSAATTLLSRCAQRATAATKAAHEVPQLRPLYLDVQATSPMDPRVVDAMMPYMISAYGNPHSRTHFYGWEAEEAVEKARTQVANLIGADSREIVFTSGATESNNTAIKGVTNFYKDTGKDHVITVQTEHKCVLDSCRYLSTKGFKVTYLPVQNNGIISLEVCDSCYIKAFVECIRK</sequence>
<comment type="similarity">
    <text evidence="2">Belongs to the class-V pyridoxal-phosphate-dependent aminotransferase family. NifS/IscS subfamily.</text>
</comment>
<dbReference type="GO" id="GO:0031071">
    <property type="term" value="F:cysteine desulfurase activity"/>
    <property type="evidence" value="ECO:0007669"/>
    <property type="project" value="TreeGrafter"/>
</dbReference>
<dbReference type="Pfam" id="PF00266">
    <property type="entry name" value="Aminotran_5"/>
    <property type="match status" value="1"/>
</dbReference>
<feature type="domain" description="Aminotransferase class V" evidence="3">
    <location>
        <begin position="44"/>
        <end position="172"/>
    </location>
</feature>
<dbReference type="AlphaFoldDB" id="A0A183DVC8"/>
<dbReference type="GO" id="GO:0016226">
    <property type="term" value="P:iron-sulfur cluster assembly"/>
    <property type="evidence" value="ECO:0007669"/>
    <property type="project" value="TreeGrafter"/>
</dbReference>
<dbReference type="GO" id="GO:0005739">
    <property type="term" value="C:mitochondrion"/>
    <property type="evidence" value="ECO:0007669"/>
    <property type="project" value="TreeGrafter"/>
</dbReference>
<dbReference type="Gene3D" id="3.90.1150.10">
    <property type="entry name" value="Aspartate Aminotransferase, domain 1"/>
    <property type="match status" value="1"/>
</dbReference>
<evidence type="ECO:0000256" key="1">
    <source>
        <dbReference type="ARBA" id="ARBA00001933"/>
    </source>
</evidence>
<evidence type="ECO:0000259" key="3">
    <source>
        <dbReference type="Pfam" id="PF00266"/>
    </source>
</evidence>
<dbReference type="GO" id="GO:0005829">
    <property type="term" value="C:cytosol"/>
    <property type="evidence" value="ECO:0007669"/>
    <property type="project" value="TreeGrafter"/>
</dbReference>
<accession>A0A183DVC8</accession>
<dbReference type="GO" id="GO:0005634">
    <property type="term" value="C:nucleus"/>
    <property type="evidence" value="ECO:0007669"/>
    <property type="project" value="TreeGrafter"/>
</dbReference>
<dbReference type="SUPFAM" id="SSF53383">
    <property type="entry name" value="PLP-dependent transferases"/>
    <property type="match status" value="1"/>
</dbReference>
<dbReference type="PANTHER" id="PTHR11601:SF34">
    <property type="entry name" value="CYSTEINE DESULFURASE"/>
    <property type="match status" value="1"/>
</dbReference>
<dbReference type="InterPro" id="IPR015424">
    <property type="entry name" value="PyrdxlP-dep_Trfase"/>
</dbReference>
<name>A0A183DVC8_9BILA</name>
<dbReference type="InterPro" id="IPR015422">
    <property type="entry name" value="PyrdxlP-dep_Trfase_small"/>
</dbReference>
<evidence type="ECO:0000256" key="2">
    <source>
        <dbReference type="ARBA" id="ARBA00006490"/>
    </source>
</evidence>
<dbReference type="Proteomes" id="UP000271098">
    <property type="component" value="Unassembled WGS sequence"/>
</dbReference>